<evidence type="ECO:0008006" key="7">
    <source>
        <dbReference type="Google" id="ProtNLM"/>
    </source>
</evidence>
<dbReference type="InterPro" id="IPR002213">
    <property type="entry name" value="UDP_glucos_trans"/>
</dbReference>
<evidence type="ECO:0000256" key="4">
    <source>
        <dbReference type="SAM" id="Phobius"/>
    </source>
</evidence>
<dbReference type="Proteomes" id="UP001107558">
    <property type="component" value="Chromosome 3"/>
</dbReference>
<reference evidence="5" key="1">
    <citation type="submission" date="2021-03" db="EMBL/GenBank/DDBJ databases">
        <title>Chromosome level genome of the anhydrobiotic midge Polypedilum vanderplanki.</title>
        <authorList>
            <person name="Yoshida Y."/>
            <person name="Kikawada T."/>
            <person name="Gusev O."/>
        </authorList>
    </citation>
    <scope>NUCLEOTIDE SEQUENCE</scope>
    <source>
        <strain evidence="5">NIAS01</strain>
        <tissue evidence="5">Whole body or cell culture</tissue>
    </source>
</reference>
<sequence>MKFLNFFLFTFLSILINIDGLKILMILPHTKSHWFIGHAIVKSLVDVGHEAIVFSTYKLENPIKGYREIDISSILSKEEMQEESNVFSLQKKGNELSEAVLSHENIQELMKSEEKFDVCFLENFYTQVLLGIFDHLDCVYVSFTSTSNTYLTDIITSNLSPPSYLPALHLPYSRRMNFFQRWINTFHYMLHSLIYHVIHIPQQRVIFNNYFPNAKRSFDEIIKSSSITFVNSHFSITGARPLLPNIIEIAGIHIDRTRQIPKELKKILDFADKGVVVVSLGRNFTSFVTEKHEAFVKALGNLKQNVILKYENETLLNKPNNVVISKWLPQRDILAHHNTRLLITHEGILGITEALSEGVPILIIPTNGNQISNAAHIIEEKCGLALDLKNLNENSLSEAINELIINSTYKNNAEMISQQFQDRTMKPNQAVIYWTEFVARNKGADHLQSAGKNLNFIQYFSIDFRLDTQAVMRYLILFLIGFFSYFCCVNGLKILALLPMGSKSHWAVGHSIIKPLVDAGHEAIVLTPYTLKTPIKNYHEIDISDVLKQFEQDPNFNAFIIRKMPKITQFTFLHSMGNKLVDAVMNNTNVKEFMKRKEKFDICFLETFHTNALSGIFDHFDCIYVPFTSGAIVQWADVMTSNQSPSSYVVTPLLPYAGKLTFIERFWNAFYLLIENISYYFYHLPSQRALYNKYFPNAKRTFDEMIKGAGLMFLSNHVSISGPRPYLTNMIEIGGIHIPPQKELPKHLKEFMDTANDGVILFSMGSVVKAIDWPIEIREALVKSFAKLKQKVIWKYENETLPNKPDNVMISPWIPQRDILAHPNVKMFISHGGFLGTSEATSEGVPILGIPMYGDQSLNIAIFEKTGRGLKLDVDDMNEETITKLINEILTNPKYKQNAEEVKKRFHDRPMTPQEAVVYWTEFVARHNGAKFMRSVGNDYKMIEFFQIDVYITIALLFLSILFVIYSVLKMILRKIFSKKSSKKQKMN</sequence>
<evidence type="ECO:0000256" key="2">
    <source>
        <dbReference type="ARBA" id="ARBA00022676"/>
    </source>
</evidence>
<name>A0A9J6BS07_POLVA</name>
<proteinExistence type="inferred from homology"/>
<dbReference type="PANTHER" id="PTHR48043:SF159">
    <property type="entry name" value="EG:EG0003.4 PROTEIN-RELATED"/>
    <property type="match status" value="1"/>
</dbReference>
<dbReference type="OrthoDB" id="5835829at2759"/>
<dbReference type="Pfam" id="PF00201">
    <property type="entry name" value="UDPGT"/>
    <property type="match status" value="2"/>
</dbReference>
<dbReference type="FunFam" id="3.40.50.2000:FF:000050">
    <property type="entry name" value="UDP-glucuronosyltransferase"/>
    <property type="match status" value="2"/>
</dbReference>
<feature type="transmembrane region" description="Helical" evidence="4">
    <location>
        <begin position="950"/>
        <end position="973"/>
    </location>
</feature>
<dbReference type="AlphaFoldDB" id="A0A9J6BS07"/>
<dbReference type="CDD" id="cd03784">
    <property type="entry name" value="GT1_Gtf-like"/>
    <property type="match status" value="2"/>
</dbReference>
<keyword evidence="3" id="KW-0808">Transferase</keyword>
<protein>
    <recommendedName>
        <fullName evidence="7">UDP-glucuronosyltransferase</fullName>
    </recommendedName>
</protein>
<dbReference type="EMBL" id="JADBJN010000003">
    <property type="protein sequence ID" value="KAG5672607.1"/>
    <property type="molecule type" value="Genomic_DNA"/>
</dbReference>
<dbReference type="PANTHER" id="PTHR48043">
    <property type="entry name" value="EG:EG0003.4 PROTEIN-RELATED"/>
    <property type="match status" value="1"/>
</dbReference>
<evidence type="ECO:0000313" key="6">
    <source>
        <dbReference type="Proteomes" id="UP001107558"/>
    </source>
</evidence>
<keyword evidence="4" id="KW-0812">Transmembrane</keyword>
<organism evidence="5 6">
    <name type="scientific">Polypedilum vanderplanki</name>
    <name type="common">Sleeping chironomid midge</name>
    <dbReference type="NCBI Taxonomy" id="319348"/>
    <lineage>
        <taxon>Eukaryota</taxon>
        <taxon>Metazoa</taxon>
        <taxon>Ecdysozoa</taxon>
        <taxon>Arthropoda</taxon>
        <taxon>Hexapoda</taxon>
        <taxon>Insecta</taxon>
        <taxon>Pterygota</taxon>
        <taxon>Neoptera</taxon>
        <taxon>Endopterygota</taxon>
        <taxon>Diptera</taxon>
        <taxon>Nematocera</taxon>
        <taxon>Chironomoidea</taxon>
        <taxon>Chironomidae</taxon>
        <taxon>Chironominae</taxon>
        <taxon>Polypedilum</taxon>
        <taxon>Polypedilum</taxon>
    </lineage>
</organism>
<comment type="similarity">
    <text evidence="1">Belongs to the UDP-glycosyltransferase family.</text>
</comment>
<evidence type="ECO:0000256" key="1">
    <source>
        <dbReference type="ARBA" id="ARBA00009995"/>
    </source>
</evidence>
<dbReference type="SUPFAM" id="SSF53756">
    <property type="entry name" value="UDP-Glycosyltransferase/glycogen phosphorylase"/>
    <property type="match status" value="2"/>
</dbReference>
<dbReference type="InterPro" id="IPR050271">
    <property type="entry name" value="UDP-glycosyltransferase"/>
</dbReference>
<evidence type="ECO:0000313" key="5">
    <source>
        <dbReference type="EMBL" id="KAG5672607.1"/>
    </source>
</evidence>
<keyword evidence="4" id="KW-1133">Transmembrane helix</keyword>
<keyword evidence="4" id="KW-0472">Membrane</keyword>
<keyword evidence="2" id="KW-0328">Glycosyltransferase</keyword>
<gene>
    <name evidence="5" type="ORF">PVAND_002722</name>
</gene>
<accession>A0A9J6BS07</accession>
<comment type="caution">
    <text evidence="5">The sequence shown here is derived from an EMBL/GenBank/DDBJ whole genome shotgun (WGS) entry which is preliminary data.</text>
</comment>
<dbReference type="GO" id="GO:0008194">
    <property type="term" value="F:UDP-glycosyltransferase activity"/>
    <property type="evidence" value="ECO:0007669"/>
    <property type="project" value="InterPro"/>
</dbReference>
<evidence type="ECO:0000256" key="3">
    <source>
        <dbReference type="ARBA" id="ARBA00022679"/>
    </source>
</evidence>
<keyword evidence="6" id="KW-1185">Reference proteome</keyword>
<dbReference type="Gene3D" id="3.40.50.2000">
    <property type="entry name" value="Glycogen Phosphorylase B"/>
    <property type="match status" value="2"/>
</dbReference>